<sequence length="77" mass="8916">MGCSKISKYLNNLGIKTATGANWYNSAITNIIKNKVYCGYIQWQKKDYKKSKNPNKIKTVKLRLKMNGLRQKESMNL</sequence>
<dbReference type="GO" id="GO:0003677">
    <property type="term" value="F:DNA binding"/>
    <property type="evidence" value="ECO:0007669"/>
    <property type="project" value="InterPro"/>
</dbReference>
<dbReference type="GO" id="GO:0000150">
    <property type="term" value="F:DNA strand exchange activity"/>
    <property type="evidence" value="ECO:0007669"/>
    <property type="project" value="InterPro"/>
</dbReference>
<evidence type="ECO:0000313" key="2">
    <source>
        <dbReference type="EMBL" id="SUY23049.1"/>
    </source>
</evidence>
<name>A0A381I7W4_CLODI</name>
<reference evidence="2" key="1">
    <citation type="submission" date="2018-06" db="EMBL/GenBank/DDBJ databases">
        <authorList>
            <consortium name="Pathogen Informatics"/>
            <person name="Doyle S."/>
        </authorList>
    </citation>
    <scope>NUCLEOTIDE SEQUENCE</scope>
    <source>
        <strain evidence="2">NCTC13307</strain>
    </source>
</reference>
<dbReference type="InterPro" id="IPR038109">
    <property type="entry name" value="DNA_bind_recomb_sf"/>
</dbReference>
<dbReference type="Gene3D" id="3.90.1750.20">
    <property type="entry name" value="Putative Large Serine Recombinase, Chain B, Domain 2"/>
    <property type="match status" value="1"/>
</dbReference>
<accession>A0A381I7W4</accession>
<dbReference type="Pfam" id="PF07508">
    <property type="entry name" value="Recombinase"/>
    <property type="match status" value="1"/>
</dbReference>
<gene>
    <name evidence="2" type="ORF">NCTC13307_01522</name>
</gene>
<dbReference type="InterPro" id="IPR011109">
    <property type="entry name" value="DNA_bind_recombinase_dom"/>
</dbReference>
<organism evidence="2">
    <name type="scientific">Clostridioides difficile</name>
    <name type="common">Peptoclostridium difficile</name>
    <dbReference type="NCBI Taxonomy" id="1496"/>
    <lineage>
        <taxon>Bacteria</taxon>
        <taxon>Bacillati</taxon>
        <taxon>Bacillota</taxon>
        <taxon>Clostridia</taxon>
        <taxon>Peptostreptococcales</taxon>
        <taxon>Peptostreptococcaceae</taxon>
        <taxon>Clostridioides</taxon>
    </lineage>
</organism>
<feature type="domain" description="Recombinase" evidence="1">
    <location>
        <begin position="2"/>
        <end position="57"/>
    </location>
</feature>
<evidence type="ECO:0000259" key="1">
    <source>
        <dbReference type="Pfam" id="PF07508"/>
    </source>
</evidence>
<proteinExistence type="predicted"/>
<protein>
    <submittedName>
        <fullName evidence="2">Site-specific recombinase</fullName>
    </submittedName>
</protein>
<dbReference type="AlphaFoldDB" id="A0A381I7W4"/>
<dbReference type="EMBL" id="UFWD01000001">
    <property type="protein sequence ID" value="SUY23049.1"/>
    <property type="molecule type" value="Genomic_DNA"/>
</dbReference>